<reference evidence="1" key="2">
    <citation type="journal article" date="2015" name="Data Brief">
        <title>Shoot transcriptome of the giant reed, Arundo donax.</title>
        <authorList>
            <person name="Barrero R.A."/>
            <person name="Guerrero F.D."/>
            <person name="Moolhuijzen P."/>
            <person name="Goolsby J.A."/>
            <person name="Tidwell J."/>
            <person name="Bellgard S.E."/>
            <person name="Bellgard M.I."/>
        </authorList>
    </citation>
    <scope>NUCLEOTIDE SEQUENCE</scope>
    <source>
        <tissue evidence="1">Shoot tissue taken approximately 20 cm above the soil surface</tissue>
    </source>
</reference>
<reference evidence="1" key="1">
    <citation type="submission" date="2014-09" db="EMBL/GenBank/DDBJ databases">
        <authorList>
            <person name="Magalhaes I.L.F."/>
            <person name="Oliveira U."/>
            <person name="Santos F.R."/>
            <person name="Vidigal T.H.D.A."/>
            <person name="Brescovit A.D."/>
            <person name="Santos A.J."/>
        </authorList>
    </citation>
    <scope>NUCLEOTIDE SEQUENCE</scope>
    <source>
        <tissue evidence="1">Shoot tissue taken approximately 20 cm above the soil surface</tissue>
    </source>
</reference>
<evidence type="ECO:0000313" key="1">
    <source>
        <dbReference type="EMBL" id="JAD47495.1"/>
    </source>
</evidence>
<sequence>MYILQSQSPVSTVTISIDIEKSIARWN</sequence>
<accession>A0A0A9AEU6</accession>
<dbReference type="EMBL" id="GBRH01250400">
    <property type="protein sequence ID" value="JAD47495.1"/>
    <property type="molecule type" value="Transcribed_RNA"/>
</dbReference>
<dbReference type="AlphaFoldDB" id="A0A0A9AEU6"/>
<protein>
    <submittedName>
        <fullName evidence="1">Uncharacterized protein</fullName>
    </submittedName>
</protein>
<name>A0A0A9AEU6_ARUDO</name>
<proteinExistence type="predicted"/>
<organism evidence="1">
    <name type="scientific">Arundo donax</name>
    <name type="common">Giant reed</name>
    <name type="synonym">Donax arundinaceus</name>
    <dbReference type="NCBI Taxonomy" id="35708"/>
    <lineage>
        <taxon>Eukaryota</taxon>
        <taxon>Viridiplantae</taxon>
        <taxon>Streptophyta</taxon>
        <taxon>Embryophyta</taxon>
        <taxon>Tracheophyta</taxon>
        <taxon>Spermatophyta</taxon>
        <taxon>Magnoliopsida</taxon>
        <taxon>Liliopsida</taxon>
        <taxon>Poales</taxon>
        <taxon>Poaceae</taxon>
        <taxon>PACMAD clade</taxon>
        <taxon>Arundinoideae</taxon>
        <taxon>Arundineae</taxon>
        <taxon>Arundo</taxon>
    </lineage>
</organism>